<keyword evidence="3" id="KW-1185">Reference proteome</keyword>
<reference evidence="2 3" key="2">
    <citation type="journal article" date="2023" name="Plant Pathol.">
        <title>Dismantling and reorganizing Pseudomonas marginalis sensu#lato.</title>
        <authorList>
            <person name="Sawada H."/>
            <person name="Fujikawa T."/>
            <person name="Satou M."/>
        </authorList>
    </citation>
    <scope>NUCLEOTIDE SEQUENCE [LARGE SCALE GENOMIC DNA]</scope>
    <source>
        <strain evidence="2 3">MAFF 302046</strain>
    </source>
</reference>
<name>A0ABT0JF98_9PSED</name>
<comment type="caution">
    <text evidence="2">The sequence shown here is derived from an EMBL/GenBank/DDBJ whole genome shotgun (WGS) entry which is preliminary data.</text>
</comment>
<feature type="chain" id="PRO_5045720090" description="Secreted protein" evidence="1">
    <location>
        <begin position="24"/>
        <end position="99"/>
    </location>
</feature>
<evidence type="ECO:0000313" key="2">
    <source>
        <dbReference type="EMBL" id="MCK9814537.1"/>
    </source>
</evidence>
<reference evidence="2 3" key="1">
    <citation type="journal article" date="2022" name="Int. J. Syst. Evol. Microbiol.">
        <title>Pseudomonas aegrilactucae sp. nov. and Pseudomonas morbosilactucae sp. nov., pathogens causing bacterial rot of lettuce in Japan.</title>
        <authorList>
            <person name="Sawada H."/>
            <person name="Fujikawa T."/>
            <person name="Satou M."/>
        </authorList>
    </citation>
    <scope>NUCLEOTIDE SEQUENCE [LARGE SCALE GENOMIC DNA]</scope>
    <source>
        <strain evidence="2 3">MAFF 302046</strain>
    </source>
</reference>
<organism evidence="2 3">
    <name type="scientific">Pseudomonas morbosilactucae</name>
    <dbReference type="NCBI Taxonomy" id="2938197"/>
    <lineage>
        <taxon>Bacteria</taxon>
        <taxon>Pseudomonadati</taxon>
        <taxon>Pseudomonadota</taxon>
        <taxon>Gammaproteobacteria</taxon>
        <taxon>Pseudomonadales</taxon>
        <taxon>Pseudomonadaceae</taxon>
        <taxon>Pseudomonas</taxon>
    </lineage>
</organism>
<evidence type="ECO:0000313" key="3">
    <source>
        <dbReference type="Proteomes" id="UP001155163"/>
    </source>
</evidence>
<sequence>MRLIKLFAAAAPFALLLPLSANAAWPAGARADYMKDCTAAASQSVDAKSAEKHCACGAEKLNEKFTTEQISELMSKQKQPSAELRTKALDAIAACRVVK</sequence>
<dbReference type="Proteomes" id="UP001155163">
    <property type="component" value="Unassembled WGS sequence"/>
</dbReference>
<accession>A0ABT0JF98</accession>
<evidence type="ECO:0000256" key="1">
    <source>
        <dbReference type="SAM" id="SignalP"/>
    </source>
</evidence>
<proteinExistence type="predicted"/>
<evidence type="ECO:0008006" key="4">
    <source>
        <dbReference type="Google" id="ProtNLM"/>
    </source>
</evidence>
<feature type="signal peptide" evidence="1">
    <location>
        <begin position="1"/>
        <end position="23"/>
    </location>
</feature>
<protein>
    <recommendedName>
        <fullName evidence="4">Secreted protein</fullName>
    </recommendedName>
</protein>
<gene>
    <name evidence="2" type="ORF">M1B35_10460</name>
</gene>
<dbReference type="EMBL" id="JALQCX010000015">
    <property type="protein sequence ID" value="MCK9814537.1"/>
    <property type="molecule type" value="Genomic_DNA"/>
</dbReference>
<keyword evidence="1" id="KW-0732">Signal</keyword>
<dbReference type="RefSeq" id="WP_123330872.1">
    <property type="nucleotide sequence ID" value="NZ_JALQCX010000015.1"/>
</dbReference>